<organism evidence="2 3">
    <name type="scientific">Pseudomonas putida</name>
    <name type="common">Arthrobacter siderocapsulatus</name>
    <dbReference type="NCBI Taxonomy" id="303"/>
    <lineage>
        <taxon>Bacteria</taxon>
        <taxon>Pseudomonadati</taxon>
        <taxon>Pseudomonadota</taxon>
        <taxon>Gammaproteobacteria</taxon>
        <taxon>Pseudomonadales</taxon>
        <taxon>Pseudomonadaceae</taxon>
        <taxon>Pseudomonas</taxon>
    </lineage>
</organism>
<dbReference type="Pfam" id="PF03747">
    <property type="entry name" value="ADP_ribosyl_GH"/>
    <property type="match status" value="1"/>
</dbReference>
<dbReference type="AlphaFoldDB" id="A0A6I6Y186"/>
<dbReference type="Gene3D" id="1.10.4080.10">
    <property type="entry name" value="ADP-ribosylation/Crystallin J1"/>
    <property type="match status" value="1"/>
</dbReference>
<dbReference type="PANTHER" id="PTHR16222">
    <property type="entry name" value="ADP-RIBOSYLGLYCOHYDROLASE"/>
    <property type="match status" value="1"/>
</dbReference>
<protein>
    <submittedName>
        <fullName evidence="2">ADP-ribosylglycohydrolase family protein</fullName>
    </submittedName>
</protein>
<keyword evidence="1" id="KW-0460">Magnesium</keyword>
<dbReference type="InterPro" id="IPR036705">
    <property type="entry name" value="Ribosyl_crysJ1_sf"/>
</dbReference>
<sequence>MIDLRSPDASLSEYAQRYVNLLPEWSPQLQQRMDYTLKSDAPRLPRIKPAWLDDRPCTLSPEQALDRAQGALLGLAIGDAVGTTPEFQRRDHGHVSDMVGGGPFRLAPGEWTDDTSMALCLADTYASQGKFDFATFADAMVRWYRQGENSVNGRCFDIGNVTRRALEGWEAQGLEWMGNLEASTAGNGSLIRLAPTAIFRRHSLSATWWESVTQSSVTHGAIEVLECCKLFGAQLHLALNGADKEEALSPKVRPLQPRALIINAGEYKHKSREQIRSSGYVVDTLEAALWAVWNTDNFRDAILLAANLADDADSVAATAGQIAGALYGVSGMPTEWVARVAWSQRIRDLASRIFELAPPGDELDELTYDQV</sequence>
<proteinExistence type="predicted"/>
<keyword evidence="2" id="KW-0378">Hydrolase</keyword>
<dbReference type="GO" id="GO:0046872">
    <property type="term" value="F:metal ion binding"/>
    <property type="evidence" value="ECO:0007669"/>
    <property type="project" value="UniProtKB-KW"/>
</dbReference>
<feature type="binding site" evidence="1">
    <location>
        <position position="113"/>
    </location>
    <ligand>
        <name>Mg(2+)</name>
        <dbReference type="ChEBI" id="CHEBI:18420"/>
        <label>1</label>
    </ligand>
</feature>
<dbReference type="NCBIfam" id="NF041672">
    <property type="entry name" value="ADPriboarghdlase"/>
    <property type="match status" value="1"/>
</dbReference>
<feature type="binding site" evidence="1">
    <location>
        <position position="313"/>
    </location>
    <ligand>
        <name>Mg(2+)</name>
        <dbReference type="ChEBI" id="CHEBI:18420"/>
        <label>1</label>
    </ligand>
</feature>
<evidence type="ECO:0000256" key="1">
    <source>
        <dbReference type="PIRSR" id="PIRSR605502-1"/>
    </source>
</evidence>
<keyword evidence="1" id="KW-0479">Metal-binding</keyword>
<feature type="binding site" evidence="1">
    <location>
        <position position="112"/>
    </location>
    <ligand>
        <name>Mg(2+)</name>
        <dbReference type="ChEBI" id="CHEBI:18420"/>
        <label>1</label>
    </ligand>
</feature>
<name>A0A6I6Y186_PSEPU</name>
<dbReference type="EMBL" id="CP026115">
    <property type="protein sequence ID" value="QHG65312.1"/>
    <property type="molecule type" value="Genomic_DNA"/>
</dbReference>
<dbReference type="InterPro" id="IPR049650">
    <property type="entry name" value="Tri1-like"/>
</dbReference>
<dbReference type="InterPro" id="IPR005502">
    <property type="entry name" value="Ribosyl_crysJ1"/>
</dbReference>
<feature type="binding site" evidence="1">
    <location>
        <position position="311"/>
    </location>
    <ligand>
        <name>Mg(2+)</name>
        <dbReference type="ChEBI" id="CHEBI:18420"/>
        <label>1</label>
    </ligand>
</feature>
<dbReference type="SUPFAM" id="SSF101478">
    <property type="entry name" value="ADP-ribosylglycohydrolase"/>
    <property type="match status" value="1"/>
</dbReference>
<evidence type="ECO:0000313" key="2">
    <source>
        <dbReference type="EMBL" id="QHG65312.1"/>
    </source>
</evidence>
<dbReference type="PANTHER" id="PTHR16222:SF12">
    <property type="entry name" value="ADP-RIBOSYLGLYCOHYDROLASE-RELATED"/>
    <property type="match status" value="1"/>
</dbReference>
<dbReference type="InterPro" id="IPR050792">
    <property type="entry name" value="ADP-ribosylglycohydrolase"/>
</dbReference>
<evidence type="ECO:0000313" key="3">
    <source>
        <dbReference type="Proteomes" id="UP000464480"/>
    </source>
</evidence>
<reference evidence="2 3" key="1">
    <citation type="submission" date="2020-02" db="EMBL/GenBank/DDBJ databases">
        <title>Pseudomonas Putida W5 Complete Genome Assembly.</title>
        <authorList>
            <person name="Yuan Z.-C."/>
            <person name="Shaw G.A."/>
            <person name="Cusano A.D."/>
            <person name="Caddey B.J."/>
            <person name="Weselowski B.J."/>
        </authorList>
    </citation>
    <scope>NUCLEOTIDE SEQUENCE [LARGE SCALE GENOMIC DNA]</scope>
    <source>
        <strain evidence="2 3">W5</strain>
    </source>
</reference>
<gene>
    <name evidence="2" type="ORF">C2H86_13255</name>
</gene>
<feature type="binding site" evidence="1">
    <location>
        <position position="314"/>
    </location>
    <ligand>
        <name>Mg(2+)</name>
        <dbReference type="ChEBI" id="CHEBI:18420"/>
        <label>1</label>
    </ligand>
</feature>
<comment type="cofactor">
    <cofactor evidence="1">
        <name>Mg(2+)</name>
        <dbReference type="ChEBI" id="CHEBI:18420"/>
    </cofactor>
    <text evidence="1">Binds 2 magnesium ions per subunit.</text>
</comment>
<dbReference type="RefSeq" id="WP_159413011.1">
    <property type="nucleotide sequence ID" value="NZ_CP026115.2"/>
</dbReference>
<feature type="binding site" evidence="1">
    <location>
        <position position="114"/>
    </location>
    <ligand>
        <name>Mg(2+)</name>
        <dbReference type="ChEBI" id="CHEBI:18420"/>
        <label>1</label>
    </ligand>
</feature>
<accession>A0A6I6Y186</accession>
<dbReference type="Proteomes" id="UP000464480">
    <property type="component" value="Chromosome"/>
</dbReference>
<dbReference type="GO" id="GO:0016787">
    <property type="term" value="F:hydrolase activity"/>
    <property type="evidence" value="ECO:0007669"/>
    <property type="project" value="UniProtKB-KW"/>
</dbReference>